<reference evidence="2 3" key="1">
    <citation type="submission" date="2023-02" db="EMBL/GenBank/DDBJ databases">
        <title>The predominant lactic acid bacteria and yeasts involved in the spontaneous fermentation of millet during the production of the traditional porridge Hausa koko in Ghana.</title>
        <authorList>
            <person name="Atter A."/>
            <person name="Diaz M."/>
        </authorList>
    </citation>
    <scope>NUCLEOTIDE SEQUENCE [LARGE SCALE GENOMIC DNA]</scope>
    <source>
        <strain evidence="2 3">FI11640</strain>
    </source>
</reference>
<accession>A0ABU7T0E2</accession>
<feature type="transmembrane region" description="Helical" evidence="1">
    <location>
        <begin position="48"/>
        <end position="69"/>
    </location>
</feature>
<dbReference type="Proteomes" id="UP001330016">
    <property type="component" value="Unassembled WGS sequence"/>
</dbReference>
<organism evidence="2 3">
    <name type="scientific">Schleiferilactobacillus harbinensis</name>
    <dbReference type="NCBI Taxonomy" id="304207"/>
    <lineage>
        <taxon>Bacteria</taxon>
        <taxon>Bacillati</taxon>
        <taxon>Bacillota</taxon>
        <taxon>Bacilli</taxon>
        <taxon>Lactobacillales</taxon>
        <taxon>Lactobacillaceae</taxon>
        <taxon>Schleiferilactobacillus</taxon>
    </lineage>
</organism>
<feature type="transmembrane region" description="Helical" evidence="1">
    <location>
        <begin position="7"/>
        <end position="28"/>
    </location>
</feature>
<name>A0ABU7T0E2_9LACO</name>
<comment type="caution">
    <text evidence="2">The sequence shown here is derived from an EMBL/GenBank/DDBJ whole genome shotgun (WGS) entry which is preliminary data.</text>
</comment>
<keyword evidence="1" id="KW-0812">Transmembrane</keyword>
<keyword evidence="1" id="KW-0472">Membrane</keyword>
<dbReference type="EMBL" id="JAQSGK010000025">
    <property type="protein sequence ID" value="MEE6716047.1"/>
    <property type="molecule type" value="Genomic_DNA"/>
</dbReference>
<dbReference type="RefSeq" id="WP_331243882.1">
    <property type="nucleotide sequence ID" value="NZ_JAQSGJ010000025.1"/>
</dbReference>
<proteinExistence type="predicted"/>
<evidence type="ECO:0000256" key="1">
    <source>
        <dbReference type="SAM" id="Phobius"/>
    </source>
</evidence>
<keyword evidence="1" id="KW-1133">Transmembrane helix</keyword>
<feature type="transmembrane region" description="Helical" evidence="1">
    <location>
        <begin position="76"/>
        <end position="93"/>
    </location>
</feature>
<evidence type="ECO:0000313" key="2">
    <source>
        <dbReference type="EMBL" id="MEE6716047.1"/>
    </source>
</evidence>
<keyword evidence="3" id="KW-1185">Reference proteome</keyword>
<protein>
    <submittedName>
        <fullName evidence="2">Transporter</fullName>
    </submittedName>
</protein>
<sequence length="137" mass="14567">MIKREKTGWNIAAGVLNIINAVLMLVYWPVAMSAALSDGFGGTNVTTGAVAFFQVINVIVLAVNLIALIVSHKHQISIVGHILGIIGDVFFMIGGWASFVNLVMSILAAVFVLLQHPNKKAKATLMNQSGQGPQAQN</sequence>
<evidence type="ECO:0000313" key="3">
    <source>
        <dbReference type="Proteomes" id="UP001330016"/>
    </source>
</evidence>
<gene>
    <name evidence="2" type="ORF">PS435_09270</name>
</gene>